<dbReference type="STRING" id="84531.LA76x_2287"/>
<evidence type="ECO:0000313" key="3">
    <source>
        <dbReference type="Proteomes" id="UP000060787"/>
    </source>
</evidence>
<feature type="transmembrane region" description="Helical" evidence="1">
    <location>
        <begin position="207"/>
        <end position="225"/>
    </location>
</feature>
<sequence length="490" mass="53783">MIMNDPNRAPANTAGWTKAQRALWQRLCDYRFDDDDSNEFLTRVATTSLLALSEARAALDEYRRFCFLAVTVAHAVTPSKLVDEVWHTHIVDTRRYERFCNEVLQYDLHHVPSRGGRGEDLKHQRQYADTLDSYRRFFGLPPSRFWPEPRAPRPPPAAAAAASVALAEPRAPWRPMRFGMIVVVGLYALMALSASEINPLHWTGGVFLIWFIALMIAASIAGSWLRQRLRGPQSPRSSHQADRWEQAYLSGGSDRVADAIVVDLLALDAVSLDYDRKKARQAYENDRVWLRPRLSPEQAETLPPVLREALDVIAEKQSLARILLALRERHRTLEETLRRKGWLMSPQQQAWAARLSALPLAAVAALGLCKIGIGLQLQRPVGFLIALTVLTLLMALYRALSTRTRPLTWAGDWELYEAAKQRRTDGGDPAATVALAGTAVLFGTPFSDYQQIRTPSSFNNDGGGGGGDGGGGDGGGGGGCGGGCGGCGGS</sequence>
<keyword evidence="3" id="KW-1185">Reference proteome</keyword>
<gene>
    <name evidence="2" type="ORF">LA76x_2287</name>
</gene>
<dbReference type="EMBL" id="CP011129">
    <property type="protein sequence ID" value="ALN80420.1"/>
    <property type="molecule type" value="Genomic_DNA"/>
</dbReference>
<feature type="transmembrane region" description="Helical" evidence="1">
    <location>
        <begin position="381"/>
        <end position="400"/>
    </location>
</feature>
<evidence type="ECO:0000256" key="1">
    <source>
        <dbReference type="SAM" id="Phobius"/>
    </source>
</evidence>
<evidence type="ECO:0000313" key="2">
    <source>
        <dbReference type="EMBL" id="ALN80420.1"/>
    </source>
</evidence>
<reference evidence="2 3" key="1">
    <citation type="journal article" date="2015" name="BMC Genomics">
        <title>Comparative genomics and metabolic profiling of the genus Lysobacter.</title>
        <authorList>
            <person name="de Bruijn I."/>
            <person name="Cheng X."/>
            <person name="de Jager V."/>
            <person name="Exposito R.G."/>
            <person name="Watrous J."/>
            <person name="Patel N."/>
            <person name="Postma J."/>
            <person name="Dorrestein P.C."/>
            <person name="Kobayashi D."/>
            <person name="Raaijmakers J.M."/>
        </authorList>
    </citation>
    <scope>NUCLEOTIDE SEQUENCE [LARGE SCALE GENOMIC DNA]</scope>
    <source>
        <strain evidence="2 3">76</strain>
    </source>
</reference>
<dbReference type="PATRIC" id="fig|84531.8.peg.2299"/>
<dbReference type="InterPro" id="IPR026467">
    <property type="entry name" value="Ser/Gly_Cys_C_dom"/>
</dbReference>
<dbReference type="Proteomes" id="UP000060787">
    <property type="component" value="Chromosome"/>
</dbReference>
<dbReference type="NCBIfam" id="TIGR04222">
    <property type="entry name" value="near_uncomplex"/>
    <property type="match status" value="1"/>
</dbReference>
<dbReference type="KEGG" id="lab:LA76x_2287"/>
<name>A0A0S2FA89_LYSAN</name>
<organism evidence="2 3">
    <name type="scientific">Lysobacter antibioticus</name>
    <dbReference type="NCBI Taxonomy" id="84531"/>
    <lineage>
        <taxon>Bacteria</taxon>
        <taxon>Pseudomonadati</taxon>
        <taxon>Pseudomonadota</taxon>
        <taxon>Gammaproteobacteria</taxon>
        <taxon>Lysobacterales</taxon>
        <taxon>Lysobacteraceae</taxon>
        <taxon>Lysobacter</taxon>
    </lineage>
</organism>
<keyword evidence="1" id="KW-1133">Transmembrane helix</keyword>
<accession>A0A0S2FA89</accession>
<dbReference type="AlphaFoldDB" id="A0A0S2FA89"/>
<protein>
    <recommendedName>
        <fullName evidence="4">TIGR04222 domain-containing membrane protein</fullName>
    </recommendedName>
</protein>
<proteinExistence type="predicted"/>
<feature type="transmembrane region" description="Helical" evidence="1">
    <location>
        <begin position="351"/>
        <end position="375"/>
    </location>
</feature>
<evidence type="ECO:0008006" key="4">
    <source>
        <dbReference type="Google" id="ProtNLM"/>
    </source>
</evidence>
<feature type="transmembrane region" description="Helical" evidence="1">
    <location>
        <begin position="178"/>
        <end position="195"/>
    </location>
</feature>
<keyword evidence="1" id="KW-0812">Transmembrane</keyword>
<keyword evidence="1" id="KW-0472">Membrane</keyword>